<dbReference type="GO" id="GO:0003723">
    <property type="term" value="F:RNA binding"/>
    <property type="evidence" value="ECO:0007669"/>
    <property type="project" value="TreeGrafter"/>
</dbReference>
<comment type="caution">
    <text evidence="1">The sequence shown here is derived from an EMBL/GenBank/DDBJ whole genome shotgun (WGS) entry which is preliminary data.</text>
</comment>
<gene>
    <name evidence="1" type="ORF">D8674_011203</name>
</gene>
<dbReference type="GO" id="GO:0032040">
    <property type="term" value="C:small-subunit processome"/>
    <property type="evidence" value="ECO:0007669"/>
    <property type="project" value="TreeGrafter"/>
</dbReference>
<protein>
    <submittedName>
        <fullName evidence="1">RRP5-like protein</fullName>
    </submittedName>
</protein>
<dbReference type="PANTHER" id="PTHR23270:SF10">
    <property type="entry name" value="PROTEIN RRP5 HOMOLOG"/>
    <property type="match status" value="1"/>
</dbReference>
<dbReference type="GO" id="GO:0006364">
    <property type="term" value="P:rRNA processing"/>
    <property type="evidence" value="ECO:0007669"/>
    <property type="project" value="InterPro"/>
</dbReference>
<sequence>MSEVHNSDSKEIQVKTGQLLQGVVKGVDKICQVVYLSSDQETVSKSVTKDNKGISIDLLVPGMMVNARVLSTLENGVMLSFITYFTATVNARILFIDPSTRAVVLTLNPHLVHNKAPTSL</sequence>
<keyword evidence="2" id="KW-1185">Reference proteome</keyword>
<proteinExistence type="predicted"/>
<organism evidence="1 2">
    <name type="scientific">Pyrus ussuriensis x Pyrus communis</name>
    <dbReference type="NCBI Taxonomy" id="2448454"/>
    <lineage>
        <taxon>Eukaryota</taxon>
        <taxon>Viridiplantae</taxon>
        <taxon>Streptophyta</taxon>
        <taxon>Embryophyta</taxon>
        <taxon>Tracheophyta</taxon>
        <taxon>Spermatophyta</taxon>
        <taxon>Magnoliopsida</taxon>
        <taxon>eudicotyledons</taxon>
        <taxon>Gunneridae</taxon>
        <taxon>Pentapetalae</taxon>
        <taxon>rosids</taxon>
        <taxon>fabids</taxon>
        <taxon>Rosales</taxon>
        <taxon>Rosaceae</taxon>
        <taxon>Amygdaloideae</taxon>
        <taxon>Maleae</taxon>
        <taxon>Pyrus</taxon>
    </lineage>
</organism>
<evidence type="ECO:0000313" key="2">
    <source>
        <dbReference type="Proteomes" id="UP000327157"/>
    </source>
</evidence>
<accession>A0A5N5FY17</accession>
<reference evidence="2" key="2">
    <citation type="submission" date="2019-10" db="EMBL/GenBank/DDBJ databases">
        <title>A de novo genome assembly of a pear dwarfing rootstock.</title>
        <authorList>
            <person name="Wang F."/>
            <person name="Wang J."/>
            <person name="Li S."/>
            <person name="Zhang Y."/>
            <person name="Fang M."/>
            <person name="Ma L."/>
            <person name="Zhao Y."/>
            <person name="Jiang S."/>
        </authorList>
    </citation>
    <scope>NUCLEOTIDE SEQUENCE [LARGE SCALE GENOMIC DNA]</scope>
</reference>
<dbReference type="PANTHER" id="PTHR23270">
    <property type="entry name" value="PROGRAMMED CELL DEATH PROTEIN 11 PRE-RRNA PROCESSING PROTEIN RRP5"/>
    <property type="match status" value="1"/>
</dbReference>
<dbReference type="AlphaFoldDB" id="A0A5N5FY17"/>
<reference evidence="1 2" key="3">
    <citation type="submission" date="2019-11" db="EMBL/GenBank/DDBJ databases">
        <title>A de novo genome assembly of a pear dwarfing rootstock.</title>
        <authorList>
            <person name="Wang F."/>
            <person name="Wang J."/>
            <person name="Li S."/>
            <person name="Zhang Y."/>
            <person name="Fang M."/>
            <person name="Ma L."/>
            <person name="Zhao Y."/>
            <person name="Jiang S."/>
        </authorList>
    </citation>
    <scope>NUCLEOTIDE SEQUENCE [LARGE SCALE GENOMIC DNA]</scope>
    <source>
        <strain evidence="1">S2</strain>
        <tissue evidence="1">Leaf</tissue>
    </source>
</reference>
<name>A0A5N5FY17_9ROSA</name>
<dbReference type="Proteomes" id="UP000327157">
    <property type="component" value="Chromosome 14"/>
</dbReference>
<reference evidence="1 2" key="1">
    <citation type="submission" date="2019-09" db="EMBL/GenBank/DDBJ databases">
        <authorList>
            <person name="Ou C."/>
        </authorList>
    </citation>
    <scope>NUCLEOTIDE SEQUENCE [LARGE SCALE GENOMIC DNA]</scope>
    <source>
        <strain evidence="1">S2</strain>
        <tissue evidence="1">Leaf</tissue>
    </source>
</reference>
<evidence type="ECO:0000313" key="1">
    <source>
        <dbReference type="EMBL" id="KAB2608035.1"/>
    </source>
</evidence>
<dbReference type="InterPro" id="IPR045209">
    <property type="entry name" value="Rrp5"/>
</dbReference>
<dbReference type="EMBL" id="SMOL01000553">
    <property type="protein sequence ID" value="KAB2608035.1"/>
    <property type="molecule type" value="Genomic_DNA"/>
</dbReference>
<dbReference type="OrthoDB" id="1736913at2759"/>